<evidence type="ECO:0000313" key="1">
    <source>
        <dbReference type="EMBL" id="ETO34833.1"/>
    </source>
</evidence>
<dbReference type="EMBL" id="ASPP01002247">
    <property type="protein sequence ID" value="ETO34833.1"/>
    <property type="molecule type" value="Genomic_DNA"/>
</dbReference>
<comment type="caution">
    <text evidence="1">The sequence shown here is derived from an EMBL/GenBank/DDBJ whole genome shotgun (WGS) entry which is preliminary data.</text>
</comment>
<reference evidence="1 2" key="1">
    <citation type="journal article" date="2013" name="Curr. Biol.">
        <title>The Genome of the Foraminiferan Reticulomyxa filosa.</title>
        <authorList>
            <person name="Glockner G."/>
            <person name="Hulsmann N."/>
            <person name="Schleicher M."/>
            <person name="Noegel A.A."/>
            <person name="Eichinger L."/>
            <person name="Gallinger C."/>
            <person name="Pawlowski J."/>
            <person name="Sierra R."/>
            <person name="Euteneuer U."/>
            <person name="Pillet L."/>
            <person name="Moustafa A."/>
            <person name="Platzer M."/>
            <person name="Groth M."/>
            <person name="Szafranski K."/>
            <person name="Schliwa M."/>
        </authorList>
    </citation>
    <scope>NUCLEOTIDE SEQUENCE [LARGE SCALE GENOMIC DNA]</scope>
</reference>
<proteinExistence type="predicted"/>
<feature type="non-terminal residue" evidence="1">
    <location>
        <position position="1"/>
    </location>
</feature>
<accession>X6P9N4</accession>
<keyword evidence="2" id="KW-1185">Reference proteome</keyword>
<sequence length="254" mass="29155">YIANVWIGRDSNPFTFEFMVEYAKHDIFIGVITEEYKQPNDLKNHHLGLDEQSVGISVRDRVAYFNGSMLTTLDSSQNSTKPLNSFNYVQLFQNEQSRPIVRNIDISANPIIPTHAPSNNPVAFYNIKRSSTVTTSTDPQIYKKNQTKQEYSKTLSVQVNDDLLEPLYFQFSSRVTAAITLCHCLDEVTLENVLMDLTRAITYVQISSFGQVVHNHNLCAFSFLLFVYSKVFCAGKFFLKKKKQFIDTSNWNFL</sequence>
<organism evidence="1 2">
    <name type="scientific">Reticulomyxa filosa</name>
    <dbReference type="NCBI Taxonomy" id="46433"/>
    <lineage>
        <taxon>Eukaryota</taxon>
        <taxon>Sar</taxon>
        <taxon>Rhizaria</taxon>
        <taxon>Retaria</taxon>
        <taxon>Foraminifera</taxon>
        <taxon>Monothalamids</taxon>
        <taxon>Reticulomyxidae</taxon>
        <taxon>Reticulomyxa</taxon>
    </lineage>
</organism>
<dbReference type="AlphaFoldDB" id="X6P9N4"/>
<name>X6P9N4_RETFI</name>
<protein>
    <submittedName>
        <fullName evidence="1">Uncharacterized protein</fullName>
    </submittedName>
</protein>
<gene>
    <name evidence="1" type="ORF">RFI_02254</name>
</gene>
<dbReference type="Proteomes" id="UP000023152">
    <property type="component" value="Unassembled WGS sequence"/>
</dbReference>
<evidence type="ECO:0000313" key="2">
    <source>
        <dbReference type="Proteomes" id="UP000023152"/>
    </source>
</evidence>